<keyword evidence="1" id="KW-0472">Membrane</keyword>
<dbReference type="Pfam" id="PF20151">
    <property type="entry name" value="DUF6533"/>
    <property type="match status" value="1"/>
</dbReference>
<feature type="domain" description="DUF6533" evidence="2">
    <location>
        <begin position="37"/>
        <end position="72"/>
    </location>
</feature>
<feature type="transmembrane region" description="Helical" evidence="1">
    <location>
        <begin position="166"/>
        <end position="190"/>
    </location>
</feature>
<proteinExistence type="predicted"/>
<keyword evidence="1" id="KW-1133">Transmembrane helix</keyword>
<sequence>MELNSSEIEKLQIVTYVTVSFLTLLVGLPHSLVLHGVYDWSISLTREVICVWRSRWSVVKVLYLYTRYAPFIVMAIAAQERISSTCNRMTFTTVFAGVIIGISDLILMLRAYSIYNKSRTVLAIFCLSWTVISVVCVWAVIRFTNTLPIGEITGKLSCFASKESNVVLVCYSALLGGECVLTLLTAWKTLDLSNEFHLGQVVSMIYCEGLFYYFMILPITIANMAVFLLAPAGLLSLLDSPLTVMHSILCCRLVLHVREVSEHDPEDVEDEDDLLPTFIIEEAIEPYKYKRVQQYYV</sequence>
<evidence type="ECO:0000256" key="1">
    <source>
        <dbReference type="SAM" id="Phobius"/>
    </source>
</evidence>
<name>A0AA38UPN4_9AGAR</name>
<feature type="transmembrane region" description="Helical" evidence="1">
    <location>
        <begin position="13"/>
        <end position="38"/>
    </location>
</feature>
<accession>A0AA38UPN4</accession>
<dbReference type="Proteomes" id="UP001163850">
    <property type="component" value="Unassembled WGS sequence"/>
</dbReference>
<feature type="transmembrane region" description="Helical" evidence="1">
    <location>
        <begin position="210"/>
        <end position="238"/>
    </location>
</feature>
<dbReference type="InterPro" id="IPR045340">
    <property type="entry name" value="DUF6533"/>
</dbReference>
<feature type="transmembrane region" description="Helical" evidence="1">
    <location>
        <begin position="58"/>
        <end position="78"/>
    </location>
</feature>
<evidence type="ECO:0000313" key="3">
    <source>
        <dbReference type="EMBL" id="KAJ3982147.1"/>
    </source>
</evidence>
<organism evidence="3 4">
    <name type="scientific">Lentinula detonsa</name>
    <dbReference type="NCBI Taxonomy" id="2804962"/>
    <lineage>
        <taxon>Eukaryota</taxon>
        <taxon>Fungi</taxon>
        <taxon>Dikarya</taxon>
        <taxon>Basidiomycota</taxon>
        <taxon>Agaricomycotina</taxon>
        <taxon>Agaricomycetes</taxon>
        <taxon>Agaricomycetidae</taxon>
        <taxon>Agaricales</taxon>
        <taxon>Marasmiineae</taxon>
        <taxon>Omphalotaceae</taxon>
        <taxon>Lentinula</taxon>
    </lineage>
</organism>
<evidence type="ECO:0000259" key="2">
    <source>
        <dbReference type="Pfam" id="PF20151"/>
    </source>
</evidence>
<dbReference type="EMBL" id="MU802075">
    <property type="protein sequence ID" value="KAJ3982147.1"/>
    <property type="molecule type" value="Genomic_DNA"/>
</dbReference>
<comment type="caution">
    <text evidence="3">The sequence shown here is derived from an EMBL/GenBank/DDBJ whole genome shotgun (WGS) entry which is preliminary data.</text>
</comment>
<reference evidence="3" key="1">
    <citation type="submission" date="2022-08" db="EMBL/GenBank/DDBJ databases">
        <authorList>
            <consortium name="DOE Joint Genome Institute"/>
            <person name="Min B."/>
            <person name="Riley R."/>
            <person name="Sierra-Patev S."/>
            <person name="Naranjo-Ortiz M."/>
            <person name="Looney B."/>
            <person name="Konkel Z."/>
            <person name="Slot J.C."/>
            <person name="Sakamoto Y."/>
            <person name="Steenwyk J.L."/>
            <person name="Rokas A."/>
            <person name="Carro J."/>
            <person name="Camarero S."/>
            <person name="Ferreira P."/>
            <person name="Molpeceres G."/>
            <person name="Ruiz-Duenas F.J."/>
            <person name="Serrano A."/>
            <person name="Henrissat B."/>
            <person name="Drula E."/>
            <person name="Hughes K.W."/>
            <person name="Mata J.L."/>
            <person name="Ishikawa N.K."/>
            <person name="Vargas-Isla R."/>
            <person name="Ushijima S."/>
            <person name="Smith C.A."/>
            <person name="Ahrendt S."/>
            <person name="Andreopoulos W."/>
            <person name="He G."/>
            <person name="Labutti K."/>
            <person name="Lipzen A."/>
            <person name="Ng V."/>
            <person name="Sandor L."/>
            <person name="Barry K."/>
            <person name="Martinez A.T."/>
            <person name="Xiao Y."/>
            <person name="Gibbons J.G."/>
            <person name="Terashima K."/>
            <person name="Hibbett D.S."/>
            <person name="Grigoriev I.V."/>
        </authorList>
    </citation>
    <scope>NUCLEOTIDE SEQUENCE</scope>
    <source>
        <strain evidence="3">TFB7829</strain>
    </source>
</reference>
<dbReference type="AlphaFoldDB" id="A0AA38UPN4"/>
<evidence type="ECO:0000313" key="4">
    <source>
        <dbReference type="Proteomes" id="UP001163850"/>
    </source>
</evidence>
<protein>
    <recommendedName>
        <fullName evidence="2">DUF6533 domain-containing protein</fullName>
    </recommendedName>
</protein>
<gene>
    <name evidence="3" type="ORF">F5890DRAFT_1531390</name>
</gene>
<feature type="transmembrane region" description="Helical" evidence="1">
    <location>
        <begin position="121"/>
        <end position="145"/>
    </location>
</feature>
<feature type="transmembrane region" description="Helical" evidence="1">
    <location>
        <begin position="90"/>
        <end position="115"/>
    </location>
</feature>
<keyword evidence="1" id="KW-0812">Transmembrane</keyword>